<dbReference type="Gene3D" id="3.10.20.90">
    <property type="entry name" value="Phosphatidylinositol 3-kinase Catalytic Subunit, Chain A, domain 1"/>
    <property type="match status" value="1"/>
</dbReference>
<dbReference type="InterPro" id="IPR000719">
    <property type="entry name" value="Prot_kinase_dom"/>
</dbReference>
<dbReference type="GO" id="GO:0005524">
    <property type="term" value="F:ATP binding"/>
    <property type="evidence" value="ECO:0007669"/>
    <property type="project" value="UniProtKB-UniRule"/>
</dbReference>
<dbReference type="PROSITE" id="PS00108">
    <property type="entry name" value="PROTEIN_KINASE_ST"/>
    <property type="match status" value="1"/>
</dbReference>
<dbReference type="OrthoDB" id="267381at2759"/>
<dbReference type="InParanoid" id="E9GFS9"/>
<proteinExistence type="predicted"/>
<dbReference type="GO" id="GO:0005634">
    <property type="term" value="C:nucleus"/>
    <property type="evidence" value="ECO:0007669"/>
    <property type="project" value="UniProtKB-SubCell"/>
</dbReference>
<evidence type="ECO:0000256" key="3">
    <source>
        <dbReference type="ARBA" id="ARBA00012442"/>
    </source>
</evidence>
<name>E9GFS9_DAPPU</name>
<keyword evidence="8 13" id="KW-0547">Nucleotide-binding</keyword>
<keyword evidence="5" id="KW-0723">Serine/threonine-protein kinase</keyword>
<dbReference type="PROSITE" id="PS00107">
    <property type="entry name" value="PROTEIN_KINASE_ATP"/>
    <property type="match status" value="1"/>
</dbReference>
<dbReference type="PROSITE" id="PS50011">
    <property type="entry name" value="PROTEIN_KINASE_DOM"/>
    <property type="match status" value="1"/>
</dbReference>
<dbReference type="KEGG" id="dpx:DAPPUDRAFT_317376"/>
<dbReference type="GO" id="GO:0043123">
    <property type="term" value="P:positive regulation of canonical NF-kappaB signal transduction"/>
    <property type="evidence" value="ECO:0000318"/>
    <property type="project" value="GO_Central"/>
</dbReference>
<dbReference type="GO" id="GO:0045944">
    <property type="term" value="P:positive regulation of transcription by RNA polymerase II"/>
    <property type="evidence" value="ECO:0000318"/>
    <property type="project" value="GO_Central"/>
</dbReference>
<evidence type="ECO:0000256" key="4">
    <source>
        <dbReference type="ARBA" id="ARBA00022490"/>
    </source>
</evidence>
<dbReference type="SUPFAM" id="SSF56112">
    <property type="entry name" value="Protein kinase-like (PK-like)"/>
    <property type="match status" value="1"/>
</dbReference>
<keyword evidence="4" id="KW-0963">Cytoplasm</keyword>
<keyword evidence="9" id="KW-0418">Kinase</keyword>
<evidence type="ECO:0000256" key="1">
    <source>
        <dbReference type="ARBA" id="ARBA00004123"/>
    </source>
</evidence>
<accession>E9GFS9</accession>
<evidence type="ECO:0000313" key="15">
    <source>
        <dbReference type="EMBL" id="EFX81758.1"/>
    </source>
</evidence>
<keyword evidence="6" id="KW-0597">Phosphoprotein</keyword>
<dbReference type="GO" id="GO:0004674">
    <property type="term" value="F:protein serine/threonine kinase activity"/>
    <property type="evidence" value="ECO:0000318"/>
    <property type="project" value="GO_Central"/>
</dbReference>
<dbReference type="EMBL" id="GL732542">
    <property type="protein sequence ID" value="EFX81758.1"/>
    <property type="molecule type" value="Genomic_DNA"/>
</dbReference>
<keyword evidence="16" id="KW-1185">Reference proteome</keyword>
<dbReference type="InterPro" id="IPR008271">
    <property type="entry name" value="Ser/Thr_kinase_AS"/>
</dbReference>
<dbReference type="InterPro" id="IPR011009">
    <property type="entry name" value="Kinase-like_dom_sf"/>
</dbReference>
<evidence type="ECO:0000256" key="7">
    <source>
        <dbReference type="ARBA" id="ARBA00022679"/>
    </source>
</evidence>
<dbReference type="FunCoup" id="E9GFS9">
    <property type="interactions" value="206"/>
</dbReference>
<dbReference type="Gene3D" id="1.10.510.10">
    <property type="entry name" value="Transferase(Phosphotransferase) domain 1"/>
    <property type="match status" value="1"/>
</dbReference>
<evidence type="ECO:0000256" key="12">
    <source>
        <dbReference type="ARBA" id="ARBA00048789"/>
    </source>
</evidence>
<dbReference type="OMA" id="KQYDIRC"/>
<dbReference type="Proteomes" id="UP000000305">
    <property type="component" value="Unassembled WGS sequence"/>
</dbReference>
<dbReference type="InterPro" id="IPR046375">
    <property type="entry name" value="IKBKB_SDD_sf"/>
</dbReference>
<dbReference type="SMART" id="SM00220">
    <property type="entry name" value="S_TKc"/>
    <property type="match status" value="1"/>
</dbReference>
<keyword evidence="11" id="KW-0539">Nucleus</keyword>
<feature type="binding site" evidence="13">
    <location>
        <position position="46"/>
    </location>
    <ligand>
        <name>ATP</name>
        <dbReference type="ChEBI" id="CHEBI:30616"/>
    </ligand>
</feature>
<feature type="domain" description="Protein kinase" evidence="14">
    <location>
        <begin position="16"/>
        <end position="304"/>
    </location>
</feature>
<dbReference type="PANTHER" id="PTHR22969">
    <property type="entry name" value="IKB KINASE"/>
    <property type="match status" value="1"/>
</dbReference>
<dbReference type="Pfam" id="PF18397">
    <property type="entry name" value="IKBKB_SDD"/>
    <property type="match status" value="1"/>
</dbReference>
<keyword evidence="10 13" id="KW-0067">ATP-binding</keyword>
<dbReference type="GO" id="GO:0008384">
    <property type="term" value="F:IkappaB kinase activity"/>
    <property type="evidence" value="ECO:0007669"/>
    <property type="project" value="UniProtKB-EC"/>
</dbReference>
<dbReference type="FunFam" id="1.10.510.10:FF:000147">
    <property type="entry name" value="Inhibitor of nuclear factor kappa-B kinase subunit beta"/>
    <property type="match status" value="1"/>
</dbReference>
<dbReference type="GO" id="GO:0005737">
    <property type="term" value="C:cytoplasm"/>
    <property type="evidence" value="ECO:0000318"/>
    <property type="project" value="GO_Central"/>
</dbReference>
<evidence type="ECO:0000256" key="13">
    <source>
        <dbReference type="PROSITE-ProRule" id="PRU10141"/>
    </source>
</evidence>
<dbReference type="STRING" id="6669.E9GFS9"/>
<evidence type="ECO:0000256" key="8">
    <source>
        <dbReference type="ARBA" id="ARBA00022741"/>
    </source>
</evidence>
<dbReference type="InterPro" id="IPR051180">
    <property type="entry name" value="IKK"/>
</dbReference>
<dbReference type="GO" id="GO:0008385">
    <property type="term" value="C:IkappaB kinase complex"/>
    <property type="evidence" value="ECO:0000318"/>
    <property type="project" value="GO_Central"/>
</dbReference>
<evidence type="ECO:0000256" key="11">
    <source>
        <dbReference type="ARBA" id="ARBA00023242"/>
    </source>
</evidence>
<sequence>MDQAENKMEKLEFGEWKLERLLGSGAFGKVLLMINRQTGEKIAVKKIHRDSPFVADNNWDKELDILHHLKHPGIVASLPVPPDLRSLSCDAPILCMEYCNGGDLRQVLNKPANCCGIPEMDVLDILRDISSAVVYLHSVKVVHRDIKPENVVIQQTEEKKFYKLIDLGMAKNLNKQSLCHTLVGTLQYLAPELFSCEKYNNTVDYWSLGVVIHECITGVRPVLPGQPPVVWMQHAERKTHSDICIYSHPSGEIVFSQKLFKENHLSSVVQAQMEEWLKLMLEWNPAMRGRHWVPDASRPPGPIVAFGLLEKVLTTEVVSIFWVEGLALLSYIVSDDNVTMETIHEWIERDTGISPRYQLLVLPRGYASDSGKSARQFFGSEELGNVCLFSKFNDGSECKLTQVYPEFLETMLANPREEFEYRIQKRMWAQSVFFINHQSTLYRKLNHALKIHSTYMTVRASLLKQQTDFINGALRHAVSRHDLFTSSLKQDQYNYKLQAQRGGLPSCTLLEKWNKEEFTLSNKLAELQSRCTTLEQVVQRTVSGVAEAAKLAGVFLAKPSVALDNCSQLALELYSDLQKRSAEQKQQMENNVAMTKVVVKAFKNRSQLFTDCFTQIRVVEKASADVDSFLPQLIVLKNEIDQFQDQIFVFQTSRQNDVWTLLERAVTLWQRTSMINQPHAASEPSLLNIPSLSLREDEARESMVVIQENQSLRYQIQDTLSRGLSATCNPTPHRIDWNFLND</sequence>
<evidence type="ECO:0000256" key="5">
    <source>
        <dbReference type="ARBA" id="ARBA00022527"/>
    </source>
</evidence>
<dbReference type="HOGENOM" id="CLU_000288_101_2_1"/>
<dbReference type="eggNOG" id="KOG4250">
    <property type="taxonomic scope" value="Eukaryota"/>
</dbReference>
<gene>
    <name evidence="15" type="ORF">DAPPUDRAFT_317376</name>
</gene>
<reference evidence="15 16" key="1">
    <citation type="journal article" date="2011" name="Science">
        <title>The ecoresponsive genome of Daphnia pulex.</title>
        <authorList>
            <person name="Colbourne J.K."/>
            <person name="Pfrender M.E."/>
            <person name="Gilbert D."/>
            <person name="Thomas W.K."/>
            <person name="Tucker A."/>
            <person name="Oakley T.H."/>
            <person name="Tokishita S."/>
            <person name="Aerts A."/>
            <person name="Arnold G.J."/>
            <person name="Basu M.K."/>
            <person name="Bauer D.J."/>
            <person name="Caceres C.E."/>
            <person name="Carmel L."/>
            <person name="Casola C."/>
            <person name="Choi J.H."/>
            <person name="Detter J.C."/>
            <person name="Dong Q."/>
            <person name="Dusheyko S."/>
            <person name="Eads B.D."/>
            <person name="Frohlich T."/>
            <person name="Geiler-Samerotte K.A."/>
            <person name="Gerlach D."/>
            <person name="Hatcher P."/>
            <person name="Jogdeo S."/>
            <person name="Krijgsveld J."/>
            <person name="Kriventseva E.V."/>
            <person name="Kultz D."/>
            <person name="Laforsch C."/>
            <person name="Lindquist E."/>
            <person name="Lopez J."/>
            <person name="Manak J.R."/>
            <person name="Muller J."/>
            <person name="Pangilinan J."/>
            <person name="Patwardhan R.P."/>
            <person name="Pitluck S."/>
            <person name="Pritham E.J."/>
            <person name="Rechtsteiner A."/>
            <person name="Rho M."/>
            <person name="Rogozin I.B."/>
            <person name="Sakarya O."/>
            <person name="Salamov A."/>
            <person name="Schaack S."/>
            <person name="Shapiro H."/>
            <person name="Shiga Y."/>
            <person name="Skalitzky C."/>
            <person name="Smith Z."/>
            <person name="Souvorov A."/>
            <person name="Sung W."/>
            <person name="Tang Z."/>
            <person name="Tsuchiya D."/>
            <person name="Tu H."/>
            <person name="Vos H."/>
            <person name="Wang M."/>
            <person name="Wolf Y.I."/>
            <person name="Yamagata H."/>
            <person name="Yamada T."/>
            <person name="Ye Y."/>
            <person name="Shaw J.R."/>
            <person name="Andrews J."/>
            <person name="Crease T.J."/>
            <person name="Tang H."/>
            <person name="Lucas S.M."/>
            <person name="Robertson H.M."/>
            <person name="Bork P."/>
            <person name="Koonin E.V."/>
            <person name="Zdobnov E.M."/>
            <person name="Grigoriev I.V."/>
            <person name="Lynch M."/>
            <person name="Boore J.L."/>
        </authorList>
    </citation>
    <scope>NUCLEOTIDE SEQUENCE [LARGE SCALE GENOMIC DNA]</scope>
</reference>
<organism evidence="15 16">
    <name type="scientific">Daphnia pulex</name>
    <name type="common">Water flea</name>
    <dbReference type="NCBI Taxonomy" id="6669"/>
    <lineage>
        <taxon>Eukaryota</taxon>
        <taxon>Metazoa</taxon>
        <taxon>Ecdysozoa</taxon>
        <taxon>Arthropoda</taxon>
        <taxon>Crustacea</taxon>
        <taxon>Branchiopoda</taxon>
        <taxon>Diplostraca</taxon>
        <taxon>Cladocera</taxon>
        <taxon>Anomopoda</taxon>
        <taxon>Daphniidae</taxon>
        <taxon>Daphnia</taxon>
    </lineage>
</organism>
<evidence type="ECO:0000256" key="6">
    <source>
        <dbReference type="ARBA" id="ARBA00022553"/>
    </source>
</evidence>
<dbReference type="Gene3D" id="1.20.1270.250">
    <property type="match status" value="1"/>
</dbReference>
<dbReference type="InterPro" id="IPR041185">
    <property type="entry name" value="IKBKB_SDD"/>
</dbReference>
<keyword evidence="7" id="KW-0808">Transferase</keyword>
<comment type="catalytic activity">
    <reaction evidence="12">
        <text>L-seryl-[I-kappa-B protein] + ATP = O-phospho-L-seryl-[I-kappa-B protein] + ADP + H(+)</text>
        <dbReference type="Rhea" id="RHEA:19073"/>
        <dbReference type="Rhea" id="RHEA-COMP:13698"/>
        <dbReference type="Rhea" id="RHEA-COMP:13699"/>
        <dbReference type="ChEBI" id="CHEBI:15378"/>
        <dbReference type="ChEBI" id="CHEBI:29999"/>
        <dbReference type="ChEBI" id="CHEBI:30616"/>
        <dbReference type="ChEBI" id="CHEBI:83421"/>
        <dbReference type="ChEBI" id="CHEBI:456216"/>
        <dbReference type="EC" id="2.7.11.10"/>
    </reaction>
</comment>
<dbReference type="AlphaFoldDB" id="E9GFS9"/>
<comment type="subcellular location">
    <subcellularLocation>
        <location evidence="2">Cytoplasm</location>
    </subcellularLocation>
    <subcellularLocation>
        <location evidence="1">Nucleus</location>
    </subcellularLocation>
</comment>
<dbReference type="Pfam" id="PF00069">
    <property type="entry name" value="Pkinase"/>
    <property type="match status" value="1"/>
</dbReference>
<evidence type="ECO:0000256" key="2">
    <source>
        <dbReference type="ARBA" id="ARBA00004496"/>
    </source>
</evidence>
<dbReference type="GO" id="GO:0033209">
    <property type="term" value="P:tumor necrosis factor-mediated signaling pathway"/>
    <property type="evidence" value="ECO:0000318"/>
    <property type="project" value="GO_Central"/>
</dbReference>
<protein>
    <recommendedName>
        <fullName evidence="3">IkappaB kinase</fullName>
        <ecNumber evidence="3">2.7.11.10</ecNumber>
    </recommendedName>
</protein>
<dbReference type="PANTHER" id="PTHR22969:SF17">
    <property type="entry name" value="INHIBITOR OF NUCLEAR FACTOR KAPPA-B KINASE SUBUNIT BETA"/>
    <property type="match status" value="1"/>
</dbReference>
<dbReference type="InterPro" id="IPR017441">
    <property type="entry name" value="Protein_kinase_ATP_BS"/>
</dbReference>
<dbReference type="EC" id="2.7.11.10" evidence="3"/>
<evidence type="ECO:0000259" key="14">
    <source>
        <dbReference type="PROSITE" id="PS50011"/>
    </source>
</evidence>
<evidence type="ECO:0000256" key="10">
    <source>
        <dbReference type="ARBA" id="ARBA00022840"/>
    </source>
</evidence>
<evidence type="ECO:0000313" key="16">
    <source>
        <dbReference type="Proteomes" id="UP000000305"/>
    </source>
</evidence>
<dbReference type="PhylomeDB" id="E9GFS9"/>
<evidence type="ECO:0000256" key="9">
    <source>
        <dbReference type="ARBA" id="ARBA00022777"/>
    </source>
</evidence>